<feature type="non-terminal residue" evidence="2">
    <location>
        <position position="37"/>
    </location>
</feature>
<evidence type="ECO:0000313" key="2">
    <source>
        <dbReference type="EMBL" id="CAF2173291.1"/>
    </source>
</evidence>
<accession>A0A816YXB8</accession>
<reference evidence="2" key="1">
    <citation type="submission" date="2021-02" db="EMBL/GenBank/DDBJ databases">
        <authorList>
            <person name="Nowell W R."/>
        </authorList>
    </citation>
    <scope>NUCLEOTIDE SEQUENCE</scope>
</reference>
<feature type="region of interest" description="Disordered" evidence="1">
    <location>
        <begin position="17"/>
        <end position="37"/>
    </location>
</feature>
<evidence type="ECO:0000256" key="1">
    <source>
        <dbReference type="SAM" id="MobiDB-lite"/>
    </source>
</evidence>
<name>A0A816YXB8_9BILA</name>
<dbReference type="Proteomes" id="UP000663887">
    <property type="component" value="Unassembled WGS sequence"/>
</dbReference>
<proteinExistence type="predicted"/>
<sequence>MKKVPALPPSFNVVPLFPSSSSQPTINKKVPTPASAP</sequence>
<gene>
    <name evidence="2" type="ORF">XDN619_LOCUS31323</name>
</gene>
<dbReference type="AlphaFoldDB" id="A0A816YXB8"/>
<organism evidence="2 3">
    <name type="scientific">Rotaria magnacalcarata</name>
    <dbReference type="NCBI Taxonomy" id="392030"/>
    <lineage>
        <taxon>Eukaryota</taxon>
        <taxon>Metazoa</taxon>
        <taxon>Spiralia</taxon>
        <taxon>Gnathifera</taxon>
        <taxon>Rotifera</taxon>
        <taxon>Eurotatoria</taxon>
        <taxon>Bdelloidea</taxon>
        <taxon>Philodinida</taxon>
        <taxon>Philodinidae</taxon>
        <taxon>Rotaria</taxon>
    </lineage>
</organism>
<evidence type="ECO:0000313" key="3">
    <source>
        <dbReference type="Proteomes" id="UP000663887"/>
    </source>
</evidence>
<comment type="caution">
    <text evidence="2">The sequence shown here is derived from an EMBL/GenBank/DDBJ whole genome shotgun (WGS) entry which is preliminary data.</text>
</comment>
<dbReference type="EMBL" id="CAJNRG010015576">
    <property type="protein sequence ID" value="CAF2173291.1"/>
    <property type="molecule type" value="Genomic_DNA"/>
</dbReference>
<protein>
    <submittedName>
        <fullName evidence="2">Uncharacterized protein</fullName>
    </submittedName>
</protein>